<dbReference type="GO" id="GO:0004721">
    <property type="term" value="F:phosphoprotein phosphatase activity"/>
    <property type="evidence" value="ECO:0007669"/>
    <property type="project" value="TreeGrafter"/>
</dbReference>
<protein>
    <submittedName>
        <fullName evidence="4">63b4bca4-d254-405f-83e8-850933eea9cc</fullName>
    </submittedName>
</protein>
<sequence>MTRRIVRTMVQTATAAVFTFIVIFFLDRNFRVLPNALHEYLPTHHAGTVVTDITLTTCSSLNLFSSCKLDPAVWHRIDKELYLNKGMFSSAYLHVQRKREEELTAEDKVVVDVSVGRLDPSVAEEEKKGKWTGKGQQEHGGKGEDDGKEIREGKWESRPGGLWVKRSNKRGVSDSKDAVTGVDVLFGDDAVEARPGWSFTGTALLLDAGSGVPPAHVTIRRGPEEKPYQPAPKIGENGRFKIVQLADLHLSTGVGRCRDALPEDWNGGKCEADPRTLDFVAKVLEEERPNLVVLSGDQVNGGTAPDAQTVSGSNMCYVFSLAERPTNMTQAIFKYAQLLIKHKIPYVSIFGNHDDEGSMSRSAQMDLIEKLPYSLSKAGPLDVDGVGNYYIEVLARGSSGHSAITVYLLDTHSYSPNERKYPGYDWIKKSQIDWFRSTAQGLKKKHKEYTHHHMDVAFIHIPLPEYVSPNLTLVGDWKEPSTAPAYNSGFYDALVEEGVVMVSCGHDHVNEYCALSRAEDGTPALWMCHAGAAGFGGYAGYGGFHRKIRVFDFDMNEARITTWKRVEYGPDADSRIEELMLVDAGKVVAPPAVEEQGEEGEGQQWQPGPPPPPQQPQQKQQK</sequence>
<evidence type="ECO:0000256" key="2">
    <source>
        <dbReference type="SAM" id="Phobius"/>
    </source>
</evidence>
<dbReference type="InterPro" id="IPR029052">
    <property type="entry name" value="Metallo-depent_PP-like"/>
</dbReference>
<gene>
    <name evidence="4" type="ORF">TT172_LOCUS3709</name>
</gene>
<evidence type="ECO:0000313" key="4">
    <source>
        <dbReference type="EMBL" id="SPQ21290.1"/>
    </source>
</evidence>
<evidence type="ECO:0000313" key="5">
    <source>
        <dbReference type="Proteomes" id="UP000289323"/>
    </source>
</evidence>
<feature type="region of interest" description="Disordered" evidence="1">
    <location>
        <begin position="587"/>
        <end position="622"/>
    </location>
</feature>
<dbReference type="Gene3D" id="3.60.21.10">
    <property type="match status" value="1"/>
</dbReference>
<dbReference type="PANTHER" id="PTHR32440">
    <property type="entry name" value="PHOSPHATASE DCR2-RELATED-RELATED"/>
    <property type="match status" value="1"/>
</dbReference>
<dbReference type="EMBL" id="OUUZ01000008">
    <property type="protein sequence ID" value="SPQ21290.1"/>
    <property type="molecule type" value="Genomic_DNA"/>
</dbReference>
<evidence type="ECO:0000259" key="3">
    <source>
        <dbReference type="Pfam" id="PF00149"/>
    </source>
</evidence>
<dbReference type="InterPro" id="IPR004843">
    <property type="entry name" value="Calcineurin-like_PHP"/>
</dbReference>
<dbReference type="Pfam" id="PF00149">
    <property type="entry name" value="Metallophos"/>
    <property type="match status" value="1"/>
</dbReference>
<feature type="transmembrane region" description="Helical" evidence="2">
    <location>
        <begin position="9"/>
        <end position="26"/>
    </location>
</feature>
<dbReference type="GO" id="GO:0005737">
    <property type="term" value="C:cytoplasm"/>
    <property type="evidence" value="ECO:0007669"/>
    <property type="project" value="TreeGrafter"/>
</dbReference>
<evidence type="ECO:0000256" key="1">
    <source>
        <dbReference type="SAM" id="MobiDB-lite"/>
    </source>
</evidence>
<accession>A0A3S4EWW3</accession>
<dbReference type="Proteomes" id="UP000289323">
    <property type="component" value="Unassembled WGS sequence"/>
</dbReference>
<feature type="region of interest" description="Disordered" evidence="1">
    <location>
        <begin position="122"/>
        <end position="155"/>
    </location>
</feature>
<name>A0A3S4EWW3_9PEZI</name>
<dbReference type="FunFam" id="3.60.21.10:FF:000054">
    <property type="entry name" value="DCR2p Phosphoesterase"/>
    <property type="match status" value="1"/>
</dbReference>
<dbReference type="SUPFAM" id="SSF56300">
    <property type="entry name" value="Metallo-dependent phosphatases"/>
    <property type="match status" value="1"/>
</dbReference>
<keyword evidence="2" id="KW-1133">Transmembrane helix</keyword>
<dbReference type="AlphaFoldDB" id="A0A3S4EWW3"/>
<dbReference type="CDD" id="cd07383">
    <property type="entry name" value="MPP_Dcr2"/>
    <property type="match status" value="1"/>
</dbReference>
<feature type="domain" description="Calcineurin-like phosphoesterase" evidence="3">
    <location>
        <begin position="240"/>
        <end position="509"/>
    </location>
</feature>
<proteinExistence type="predicted"/>
<reference evidence="4 5" key="1">
    <citation type="submission" date="2018-04" db="EMBL/GenBank/DDBJ databases">
        <authorList>
            <person name="Huttner S."/>
            <person name="Dainat J."/>
        </authorList>
    </citation>
    <scope>NUCLEOTIDE SEQUENCE [LARGE SCALE GENOMIC DNA]</scope>
</reference>
<dbReference type="PANTHER" id="PTHR32440:SF0">
    <property type="entry name" value="PHOSPHATASE DCR2-RELATED"/>
    <property type="match status" value="1"/>
</dbReference>
<keyword evidence="2" id="KW-0472">Membrane</keyword>
<keyword evidence="2" id="KW-0812">Transmembrane</keyword>
<organism evidence="4 5">
    <name type="scientific">Thermothielavioides terrestris</name>
    <dbReference type="NCBI Taxonomy" id="2587410"/>
    <lineage>
        <taxon>Eukaryota</taxon>
        <taxon>Fungi</taxon>
        <taxon>Dikarya</taxon>
        <taxon>Ascomycota</taxon>
        <taxon>Pezizomycotina</taxon>
        <taxon>Sordariomycetes</taxon>
        <taxon>Sordariomycetidae</taxon>
        <taxon>Sordariales</taxon>
        <taxon>Chaetomiaceae</taxon>
        <taxon>Thermothielavioides</taxon>
    </lineage>
</organism>
<feature type="compositionally biased region" description="Basic and acidic residues" evidence="1">
    <location>
        <begin position="136"/>
        <end position="155"/>
    </location>
</feature>